<dbReference type="InterPro" id="IPR005821">
    <property type="entry name" value="Ion_trans_dom"/>
</dbReference>
<evidence type="ECO:0000256" key="1">
    <source>
        <dbReference type="ARBA" id="ARBA00004141"/>
    </source>
</evidence>
<evidence type="ECO:0000256" key="5">
    <source>
        <dbReference type="ARBA" id="ARBA00023065"/>
    </source>
</evidence>
<dbReference type="InterPro" id="IPR014710">
    <property type="entry name" value="RmlC-like_jellyroll"/>
</dbReference>
<gene>
    <name evidence="10" type="ORF">SteCoe_28423</name>
</gene>
<dbReference type="GO" id="GO:0005249">
    <property type="term" value="F:voltage-gated potassium channel activity"/>
    <property type="evidence" value="ECO:0007669"/>
    <property type="project" value="InterPro"/>
</dbReference>
<keyword evidence="7" id="KW-0407">Ion channel</keyword>
<dbReference type="SUPFAM" id="SSF51206">
    <property type="entry name" value="cAMP-binding domain-like"/>
    <property type="match status" value="1"/>
</dbReference>
<sequence length="623" mass="73633">MNKRSNTIRNTNEFSFYNETQIETIGNKPDENPIKNSYKEVWLRALKKIKLNRRIHHFTSLKKHNPFAVTDELIETICQNSELYNPHTEILSKCVIHPHGYFYLLWTLLISICLFYLATYGTYYIAFWEYNQDSVQMRIEIIIDIIFILDLFLTMNLAYYDKNNYFVAKKWKILLNSFFGWEILDLVSAVPFGIIMLFGSYERIPKIVFFRYMPKLLRLMKTIKKLRNFLFIRKIDYFVIIYGKTIHTIRIFFILSLFIHLVSCFFYISAKFDDFDIDTWVSRNHLNNATPSERYLASVYWAITTLATIGYGDIVPFTTTEKIIAILWMIMGVYVVSFSIGQFTILYSSQSIRDSLVNQMLIIVEDYSKSTFISSTVKKRLKLCVHNLSIINRTCKIEKILKDIPSDLKYEIAANIHNQAMLKIPFFTIKDKKFISTLAFMLDYVVVSAQKNLWTKNEFADGIFFIIEGRVKYIHDELLFFVYNEGQYFGDIEIFLKQERKFSAYSCNACKLFKITKHCLHMIKKIFSDFYNEIKTAVEKRCKNLIINLAEMIVVNLYYKGEILKMSHEYIEETASELYQNIFGKHKHKSNEEILNVFRDKLEVTQHALDSAIDMLKIVKINI</sequence>
<dbReference type="PRINTS" id="PR01463">
    <property type="entry name" value="EAGCHANLFMLY"/>
</dbReference>
<dbReference type="SUPFAM" id="SSF81324">
    <property type="entry name" value="Voltage-gated potassium channels"/>
    <property type="match status" value="1"/>
</dbReference>
<evidence type="ECO:0000256" key="6">
    <source>
        <dbReference type="ARBA" id="ARBA00023136"/>
    </source>
</evidence>
<evidence type="ECO:0000259" key="9">
    <source>
        <dbReference type="PROSITE" id="PS50042"/>
    </source>
</evidence>
<dbReference type="Proteomes" id="UP000187209">
    <property type="component" value="Unassembled WGS sequence"/>
</dbReference>
<evidence type="ECO:0000256" key="3">
    <source>
        <dbReference type="ARBA" id="ARBA00022692"/>
    </source>
</evidence>
<dbReference type="Pfam" id="PF00520">
    <property type="entry name" value="Ion_trans"/>
    <property type="match status" value="1"/>
</dbReference>
<dbReference type="InterPro" id="IPR018490">
    <property type="entry name" value="cNMP-bd_dom_sf"/>
</dbReference>
<keyword evidence="6 8" id="KW-0472">Membrane</keyword>
<comment type="caution">
    <text evidence="10">The sequence shown here is derived from an EMBL/GenBank/DDBJ whole genome shotgun (WGS) entry which is preliminary data.</text>
</comment>
<name>A0A1R2B8C7_9CILI</name>
<dbReference type="PANTHER" id="PTHR47823">
    <property type="entry name" value="ION_TRANS DOMAIN-CONTAINING PROTEIN"/>
    <property type="match status" value="1"/>
</dbReference>
<feature type="transmembrane region" description="Helical" evidence="8">
    <location>
        <begin position="139"/>
        <end position="159"/>
    </location>
</feature>
<keyword evidence="3 8" id="KW-0812">Transmembrane</keyword>
<reference evidence="10 11" key="1">
    <citation type="submission" date="2016-11" db="EMBL/GenBank/DDBJ databases">
        <title>The macronuclear genome of Stentor coeruleus: a giant cell with tiny introns.</title>
        <authorList>
            <person name="Slabodnick M."/>
            <person name="Ruby J.G."/>
            <person name="Reiff S.B."/>
            <person name="Swart E.C."/>
            <person name="Gosai S."/>
            <person name="Prabakaran S."/>
            <person name="Witkowska E."/>
            <person name="Larue G.E."/>
            <person name="Fisher S."/>
            <person name="Freeman R.M."/>
            <person name="Gunawardena J."/>
            <person name="Chu W."/>
            <person name="Stover N.A."/>
            <person name="Gregory B.D."/>
            <person name="Nowacki M."/>
            <person name="Derisi J."/>
            <person name="Roy S.W."/>
            <person name="Marshall W.F."/>
            <person name="Sood P."/>
        </authorList>
    </citation>
    <scope>NUCLEOTIDE SEQUENCE [LARGE SCALE GENOMIC DNA]</scope>
    <source>
        <strain evidence="10">WM001</strain>
    </source>
</reference>
<feature type="domain" description="Cyclic nucleotide-binding" evidence="9">
    <location>
        <begin position="426"/>
        <end position="523"/>
    </location>
</feature>
<feature type="transmembrane region" description="Helical" evidence="8">
    <location>
        <begin position="179"/>
        <end position="201"/>
    </location>
</feature>
<dbReference type="PANTHER" id="PTHR47823:SF9">
    <property type="entry name" value="CHROMOSOME UNDETERMINED SCAFFOLD_10, WHOLE GENOME SHOTGUN SEQUENCE"/>
    <property type="match status" value="1"/>
</dbReference>
<keyword evidence="4 8" id="KW-1133">Transmembrane helix</keyword>
<evidence type="ECO:0000313" key="10">
    <source>
        <dbReference type="EMBL" id="OMJ72996.1"/>
    </source>
</evidence>
<dbReference type="Gene3D" id="1.10.287.70">
    <property type="match status" value="1"/>
</dbReference>
<comment type="subcellular location">
    <subcellularLocation>
        <location evidence="1">Membrane</location>
        <topology evidence="1">Multi-pass membrane protein</topology>
    </subcellularLocation>
</comment>
<evidence type="ECO:0000256" key="7">
    <source>
        <dbReference type="ARBA" id="ARBA00023303"/>
    </source>
</evidence>
<dbReference type="EMBL" id="MPUH01000856">
    <property type="protein sequence ID" value="OMJ72996.1"/>
    <property type="molecule type" value="Genomic_DNA"/>
</dbReference>
<evidence type="ECO:0000256" key="8">
    <source>
        <dbReference type="SAM" id="Phobius"/>
    </source>
</evidence>
<dbReference type="OrthoDB" id="297496at2759"/>
<protein>
    <recommendedName>
        <fullName evidence="9">Cyclic nucleotide-binding domain-containing protein</fullName>
    </recommendedName>
</protein>
<dbReference type="Gene3D" id="2.60.120.10">
    <property type="entry name" value="Jelly Rolls"/>
    <property type="match status" value="1"/>
</dbReference>
<evidence type="ECO:0000256" key="2">
    <source>
        <dbReference type="ARBA" id="ARBA00022448"/>
    </source>
</evidence>
<dbReference type="Pfam" id="PF00027">
    <property type="entry name" value="cNMP_binding"/>
    <property type="match status" value="1"/>
</dbReference>
<feature type="transmembrane region" description="Helical" evidence="8">
    <location>
        <begin position="101"/>
        <end position="127"/>
    </location>
</feature>
<dbReference type="PROSITE" id="PS50042">
    <property type="entry name" value="CNMP_BINDING_3"/>
    <property type="match status" value="1"/>
</dbReference>
<dbReference type="InterPro" id="IPR000595">
    <property type="entry name" value="cNMP-bd_dom"/>
</dbReference>
<feature type="transmembrane region" description="Helical" evidence="8">
    <location>
        <begin position="326"/>
        <end position="347"/>
    </location>
</feature>
<proteinExistence type="predicted"/>
<keyword evidence="5" id="KW-0406">Ion transport</keyword>
<evidence type="ECO:0000313" key="11">
    <source>
        <dbReference type="Proteomes" id="UP000187209"/>
    </source>
</evidence>
<organism evidence="10 11">
    <name type="scientific">Stentor coeruleus</name>
    <dbReference type="NCBI Taxonomy" id="5963"/>
    <lineage>
        <taxon>Eukaryota</taxon>
        <taxon>Sar</taxon>
        <taxon>Alveolata</taxon>
        <taxon>Ciliophora</taxon>
        <taxon>Postciliodesmatophora</taxon>
        <taxon>Heterotrichea</taxon>
        <taxon>Heterotrichida</taxon>
        <taxon>Stentoridae</taxon>
        <taxon>Stentor</taxon>
    </lineage>
</organism>
<evidence type="ECO:0000256" key="4">
    <source>
        <dbReference type="ARBA" id="ARBA00022989"/>
    </source>
</evidence>
<dbReference type="InterPro" id="IPR003938">
    <property type="entry name" value="K_chnl_volt-dep_EAG/ELK/ERG"/>
</dbReference>
<dbReference type="GO" id="GO:0016020">
    <property type="term" value="C:membrane"/>
    <property type="evidence" value="ECO:0007669"/>
    <property type="project" value="UniProtKB-SubCell"/>
</dbReference>
<keyword evidence="2" id="KW-0813">Transport</keyword>
<dbReference type="AlphaFoldDB" id="A0A1R2B8C7"/>
<keyword evidence="11" id="KW-1185">Reference proteome</keyword>
<dbReference type="CDD" id="cd00038">
    <property type="entry name" value="CAP_ED"/>
    <property type="match status" value="1"/>
</dbReference>
<accession>A0A1R2B8C7</accession>
<feature type="transmembrane region" description="Helical" evidence="8">
    <location>
        <begin position="251"/>
        <end position="270"/>
    </location>
</feature>